<dbReference type="EMBL" id="JBHHMI010000013">
    <property type="protein sequence ID" value="MFB5268213.1"/>
    <property type="molecule type" value="Genomic_DNA"/>
</dbReference>
<dbReference type="RefSeq" id="WP_375356369.1">
    <property type="nucleotide sequence ID" value="NZ_JBHHMI010000013.1"/>
</dbReference>
<dbReference type="Proteomes" id="UP001580346">
    <property type="component" value="Unassembled WGS sequence"/>
</dbReference>
<name>A0ABV5AVJ4_9BACL</name>
<protein>
    <submittedName>
        <fullName evidence="1">Uncharacterized protein</fullName>
    </submittedName>
</protein>
<comment type="caution">
    <text evidence="1">The sequence shown here is derived from an EMBL/GenBank/DDBJ whole genome shotgun (WGS) entry which is preliminary data.</text>
</comment>
<sequence>MKEKKKVIPFISRPVFIPDKSQEELIEARRKKRKELLEQIKKKKKP</sequence>
<reference evidence="1 2" key="1">
    <citation type="submission" date="2024-09" db="EMBL/GenBank/DDBJ databases">
        <title>Paenibacillus zeirhizospherea sp. nov., isolated from surface of the maize (Zea mays) roots in a horticulture field, Hungary.</title>
        <authorList>
            <person name="Marton D."/>
            <person name="Farkas M."/>
            <person name="Bedics A."/>
            <person name="Toth E."/>
            <person name="Tancsics A."/>
            <person name="Boka K."/>
            <person name="Maroti G."/>
            <person name="Kriszt B."/>
            <person name="Cserhati M."/>
        </authorList>
    </citation>
    <scope>NUCLEOTIDE SEQUENCE [LARGE SCALE GENOMIC DNA]</scope>
    <source>
        <strain evidence="1 2">KCTC 33519</strain>
    </source>
</reference>
<organism evidence="1 2">
    <name type="scientific">Paenibacillus enshidis</name>
    <dbReference type="NCBI Taxonomy" id="1458439"/>
    <lineage>
        <taxon>Bacteria</taxon>
        <taxon>Bacillati</taxon>
        <taxon>Bacillota</taxon>
        <taxon>Bacilli</taxon>
        <taxon>Bacillales</taxon>
        <taxon>Paenibacillaceae</taxon>
        <taxon>Paenibacillus</taxon>
    </lineage>
</organism>
<keyword evidence="2" id="KW-1185">Reference proteome</keyword>
<evidence type="ECO:0000313" key="1">
    <source>
        <dbReference type="EMBL" id="MFB5268213.1"/>
    </source>
</evidence>
<accession>A0ABV5AVJ4</accession>
<gene>
    <name evidence="1" type="ORF">ACE41H_15710</name>
</gene>
<evidence type="ECO:0000313" key="2">
    <source>
        <dbReference type="Proteomes" id="UP001580346"/>
    </source>
</evidence>
<proteinExistence type="predicted"/>